<evidence type="ECO:0000313" key="2">
    <source>
        <dbReference type="Proteomes" id="UP000095282"/>
    </source>
</evidence>
<organism evidence="2 3">
    <name type="scientific">Caenorhabditis tropicalis</name>
    <dbReference type="NCBI Taxonomy" id="1561998"/>
    <lineage>
        <taxon>Eukaryota</taxon>
        <taxon>Metazoa</taxon>
        <taxon>Ecdysozoa</taxon>
        <taxon>Nematoda</taxon>
        <taxon>Chromadorea</taxon>
        <taxon>Rhabditida</taxon>
        <taxon>Rhabditina</taxon>
        <taxon>Rhabditomorpha</taxon>
        <taxon>Rhabditoidea</taxon>
        <taxon>Rhabditidae</taxon>
        <taxon>Peloderinae</taxon>
        <taxon>Caenorhabditis</taxon>
    </lineage>
</organism>
<keyword evidence="1" id="KW-0812">Transmembrane</keyword>
<evidence type="ECO:0000313" key="3">
    <source>
        <dbReference type="WBParaSite" id="Csp11.Scaffold49.g283.t2"/>
    </source>
</evidence>
<sequence>MMNLDDSNARKVAVFCFFNVPFAVAQTFSLVVKTIPSIKLEEIEEMYREFEIKKRESQNMPTSSDFVEREIKQEVEDVDESPVRQLDIQTGVEVKYECDVVEPVSKKRKMIAEEEIKREVEEEDGTSSIEKTYQWIPPQVYHNEDIKKLQIYLDHDGVKFGKVLANEAYPQDRKTSEDLEGVPFKLLVRKQLQDLVEILKEPKLKLEKLTINCNKSQSDEMNEKKKIFIEEMMSVFRQLERQLFVKELGIAADNEITAKTILEKIQKDSLEKLDLNSIVNQEEKLFTLDKIMNLSEWKNLRSFRCSSATLDCDIMQLSKIEVLVVTLKEFDLDKLDNYKKRLAETPTSKFHWFFMVGISDPSSYFREVLRHFEPNFRTDISDERKVSHISNMGLFKIDFDGEILAFHFEEKKDVETNCSC</sequence>
<keyword evidence="2" id="KW-1185">Reference proteome</keyword>
<name>A0A1I7T3G9_9PELO</name>
<keyword evidence="1" id="KW-1133">Transmembrane helix</keyword>
<dbReference type="AlphaFoldDB" id="A0A1I7T3G9"/>
<reference evidence="3" key="1">
    <citation type="submission" date="2016-11" db="UniProtKB">
        <authorList>
            <consortium name="WormBaseParasite"/>
        </authorList>
    </citation>
    <scope>IDENTIFICATION</scope>
</reference>
<protein>
    <submittedName>
        <fullName evidence="3">FTH domain-containing protein</fullName>
    </submittedName>
</protein>
<keyword evidence="1" id="KW-0472">Membrane</keyword>
<accession>A0A1I7T3G9</accession>
<proteinExistence type="predicted"/>
<feature type="transmembrane region" description="Helical" evidence="1">
    <location>
        <begin position="12"/>
        <end position="32"/>
    </location>
</feature>
<evidence type="ECO:0000256" key="1">
    <source>
        <dbReference type="SAM" id="Phobius"/>
    </source>
</evidence>
<dbReference type="WBParaSite" id="Csp11.Scaffold49.g283.t2">
    <property type="protein sequence ID" value="Csp11.Scaffold49.g283.t2"/>
    <property type="gene ID" value="Csp11.Scaffold49.g283"/>
</dbReference>
<dbReference type="Proteomes" id="UP000095282">
    <property type="component" value="Unplaced"/>
</dbReference>